<dbReference type="RefSeq" id="WP_070402847.1">
    <property type="nucleotide sequence ID" value="NZ_BJVW01000006.1"/>
</dbReference>
<dbReference type="InterPro" id="IPR050313">
    <property type="entry name" value="Carb_Metab_HTH_regulators"/>
</dbReference>
<keyword evidence="2" id="KW-0804">Transcription</keyword>
<proteinExistence type="predicted"/>
<evidence type="ECO:0000256" key="2">
    <source>
        <dbReference type="ARBA" id="ARBA00023163"/>
    </source>
</evidence>
<accession>A0A1D8UU79</accession>
<dbReference type="InterPro" id="IPR036390">
    <property type="entry name" value="WH_DNA-bd_sf"/>
</dbReference>
<dbReference type="PANTHER" id="PTHR30363:SF8">
    <property type="entry name" value="DEOXYRIBOSE OPERON REPRESSOR"/>
    <property type="match status" value="1"/>
</dbReference>
<dbReference type="Pfam" id="PF08220">
    <property type="entry name" value="HTH_DeoR"/>
    <property type="match status" value="1"/>
</dbReference>
<dbReference type="SMART" id="SM01134">
    <property type="entry name" value="DeoRC"/>
    <property type="match status" value="1"/>
</dbReference>
<dbReference type="GO" id="GO:0003700">
    <property type="term" value="F:DNA-binding transcription factor activity"/>
    <property type="evidence" value="ECO:0007669"/>
    <property type="project" value="InterPro"/>
</dbReference>
<evidence type="ECO:0000313" key="4">
    <source>
        <dbReference type="Proteomes" id="UP000179145"/>
    </source>
</evidence>
<dbReference type="InterPro" id="IPR036388">
    <property type="entry name" value="WH-like_DNA-bd_sf"/>
</dbReference>
<dbReference type="InterPro" id="IPR001034">
    <property type="entry name" value="DeoR_HTH"/>
</dbReference>
<dbReference type="KEGG" id="kba:A0U89_08620"/>
<dbReference type="InterPro" id="IPR014036">
    <property type="entry name" value="DeoR-like_C"/>
</dbReference>
<protein>
    <submittedName>
        <fullName evidence="3">Transcriptional regulator</fullName>
    </submittedName>
</protein>
<dbReference type="eggNOG" id="COG1349">
    <property type="taxonomic scope" value="Bacteria"/>
</dbReference>
<dbReference type="STRING" id="153496.A0U89_08620"/>
<evidence type="ECO:0000256" key="1">
    <source>
        <dbReference type="ARBA" id="ARBA00023015"/>
    </source>
</evidence>
<dbReference type="Gene3D" id="1.10.10.10">
    <property type="entry name" value="Winged helix-like DNA-binding domain superfamily/Winged helix DNA-binding domain"/>
    <property type="match status" value="1"/>
</dbReference>
<dbReference type="Proteomes" id="UP000179145">
    <property type="component" value="Chromosome"/>
</dbReference>
<reference evidence="3 4" key="1">
    <citation type="journal article" date="2016" name="Microb. Cell Fact.">
        <title>Dissection of exopolysaccharide biosynthesis in Kozakia baliensis.</title>
        <authorList>
            <person name="Brandt J.U."/>
            <person name="Jakob F."/>
            <person name="Behr J."/>
            <person name="Geissler A.J."/>
            <person name="Vogel R.F."/>
        </authorList>
    </citation>
    <scope>NUCLEOTIDE SEQUENCE [LARGE SCALE GENOMIC DNA]</scope>
    <source>
        <strain evidence="3 4">DSM 14400</strain>
    </source>
</reference>
<dbReference type="Pfam" id="PF00455">
    <property type="entry name" value="DeoRC"/>
    <property type="match status" value="1"/>
</dbReference>
<sequence length="272" mass="29944">MADDLTTLIQPHSADFGKRKDSKSRRQRILDMLFETGTASIEELSDLFSVSRMTIHRDAHLLAEQGLINKLHGSISLKNKIKAEKNVVYRQQRAADQKREIIKHAVSMIEPEQVIILDDSTTVAEMLPLLPALAPLTIITNAMGVVQALAPYPGLKLICLGGDYSPTRNAFFGLLCEQAAQSLRANTMFLSTSVVHNGVAFQNDPDVVKVKQALMQIADHSVLLVDSTKFKKGGLHRLASLSKFDDVLTDKELKPAIRQKLAEAAVPLHVCS</sequence>
<dbReference type="SUPFAM" id="SSF46785">
    <property type="entry name" value="Winged helix' DNA-binding domain"/>
    <property type="match status" value="1"/>
</dbReference>
<dbReference type="SUPFAM" id="SSF100950">
    <property type="entry name" value="NagB/RpiA/CoA transferase-like"/>
    <property type="match status" value="1"/>
</dbReference>
<dbReference type="EMBL" id="CP014674">
    <property type="protein sequence ID" value="AOX17195.1"/>
    <property type="molecule type" value="Genomic_DNA"/>
</dbReference>
<dbReference type="PANTHER" id="PTHR30363">
    <property type="entry name" value="HTH-TYPE TRANSCRIPTIONAL REGULATOR SRLR-RELATED"/>
    <property type="match status" value="1"/>
</dbReference>
<evidence type="ECO:0000313" key="3">
    <source>
        <dbReference type="EMBL" id="AOX17195.1"/>
    </source>
</evidence>
<organism evidence="3 4">
    <name type="scientific">Kozakia baliensis</name>
    <dbReference type="NCBI Taxonomy" id="153496"/>
    <lineage>
        <taxon>Bacteria</taxon>
        <taxon>Pseudomonadati</taxon>
        <taxon>Pseudomonadota</taxon>
        <taxon>Alphaproteobacteria</taxon>
        <taxon>Acetobacterales</taxon>
        <taxon>Acetobacteraceae</taxon>
        <taxon>Kozakia</taxon>
    </lineage>
</organism>
<dbReference type="PROSITE" id="PS51000">
    <property type="entry name" value="HTH_DEOR_2"/>
    <property type="match status" value="1"/>
</dbReference>
<gene>
    <name evidence="3" type="ORF">A0U89_08620</name>
</gene>
<keyword evidence="4" id="KW-1185">Reference proteome</keyword>
<dbReference type="SMART" id="SM00420">
    <property type="entry name" value="HTH_DEOR"/>
    <property type="match status" value="1"/>
</dbReference>
<dbReference type="OrthoDB" id="9816363at2"/>
<dbReference type="AlphaFoldDB" id="A0A1D8UU79"/>
<dbReference type="PRINTS" id="PR00037">
    <property type="entry name" value="HTHLACR"/>
</dbReference>
<name>A0A1D8UU79_9PROT</name>
<keyword evidence="1" id="KW-0805">Transcription regulation</keyword>
<dbReference type="InterPro" id="IPR037171">
    <property type="entry name" value="NagB/RpiA_transferase-like"/>
</dbReference>